<accession>A0ABW8C6M0</accession>
<keyword evidence="2" id="KW-1185">Reference proteome</keyword>
<evidence type="ECO:0000313" key="1">
    <source>
        <dbReference type="EMBL" id="MFI9101081.1"/>
    </source>
</evidence>
<dbReference type="EMBL" id="JBITYG010000003">
    <property type="protein sequence ID" value="MFI9101081.1"/>
    <property type="molecule type" value="Genomic_DNA"/>
</dbReference>
<dbReference type="Proteomes" id="UP001614394">
    <property type="component" value="Unassembled WGS sequence"/>
</dbReference>
<comment type="caution">
    <text evidence="1">The sequence shown here is derived from an EMBL/GenBank/DDBJ whole genome shotgun (WGS) entry which is preliminary data.</text>
</comment>
<name>A0ABW8C6M0_9ACTN</name>
<evidence type="ECO:0000313" key="2">
    <source>
        <dbReference type="Proteomes" id="UP001614394"/>
    </source>
</evidence>
<dbReference type="RefSeq" id="WP_399647165.1">
    <property type="nucleotide sequence ID" value="NZ_JBITYG010000003.1"/>
</dbReference>
<gene>
    <name evidence="1" type="ORF">ACIGXA_11205</name>
</gene>
<organism evidence="1 2">
    <name type="scientific">Streptomyces fildesensis</name>
    <dbReference type="NCBI Taxonomy" id="375757"/>
    <lineage>
        <taxon>Bacteria</taxon>
        <taxon>Bacillati</taxon>
        <taxon>Actinomycetota</taxon>
        <taxon>Actinomycetes</taxon>
        <taxon>Kitasatosporales</taxon>
        <taxon>Streptomycetaceae</taxon>
        <taxon>Streptomyces</taxon>
    </lineage>
</organism>
<protein>
    <submittedName>
        <fullName evidence="1">Uncharacterized protein</fullName>
    </submittedName>
</protein>
<sequence length="45" mass="4729">MAVVVAAAVAVLEPALVPVRNERPPGLGDEVRRPVAGVVRDGRLR</sequence>
<reference evidence="1 2" key="1">
    <citation type="submission" date="2024-10" db="EMBL/GenBank/DDBJ databases">
        <title>The Natural Products Discovery Center: Release of the First 8490 Sequenced Strains for Exploring Actinobacteria Biosynthetic Diversity.</title>
        <authorList>
            <person name="Kalkreuter E."/>
            <person name="Kautsar S.A."/>
            <person name="Yang D."/>
            <person name="Bader C.D."/>
            <person name="Teijaro C.N."/>
            <person name="Fluegel L."/>
            <person name="Davis C.M."/>
            <person name="Simpson J.R."/>
            <person name="Lauterbach L."/>
            <person name="Steele A.D."/>
            <person name="Gui C."/>
            <person name="Meng S."/>
            <person name="Li G."/>
            <person name="Viehrig K."/>
            <person name="Ye F."/>
            <person name="Su P."/>
            <person name="Kiefer A.F."/>
            <person name="Nichols A."/>
            <person name="Cepeda A.J."/>
            <person name="Yan W."/>
            <person name="Fan B."/>
            <person name="Jiang Y."/>
            <person name="Adhikari A."/>
            <person name="Zheng C.-J."/>
            <person name="Schuster L."/>
            <person name="Cowan T.M."/>
            <person name="Smanski M.J."/>
            <person name="Chevrette M.G."/>
            <person name="De Carvalho L.P.S."/>
            <person name="Shen B."/>
        </authorList>
    </citation>
    <scope>NUCLEOTIDE SEQUENCE [LARGE SCALE GENOMIC DNA]</scope>
    <source>
        <strain evidence="1 2">NPDC053399</strain>
    </source>
</reference>
<proteinExistence type="predicted"/>